<protein>
    <submittedName>
        <fullName evidence="1">Uncharacterized protein</fullName>
    </submittedName>
</protein>
<accession>A0ABV1A4D1</accession>
<gene>
    <name evidence="1" type="ORF">AMECASPLE_033340</name>
</gene>
<dbReference type="Proteomes" id="UP001469553">
    <property type="component" value="Unassembled WGS sequence"/>
</dbReference>
<evidence type="ECO:0000313" key="1">
    <source>
        <dbReference type="EMBL" id="MEQ2312650.1"/>
    </source>
</evidence>
<keyword evidence="2" id="KW-1185">Reference proteome</keyword>
<evidence type="ECO:0000313" key="2">
    <source>
        <dbReference type="Proteomes" id="UP001469553"/>
    </source>
</evidence>
<reference evidence="1 2" key="1">
    <citation type="submission" date="2021-06" db="EMBL/GenBank/DDBJ databases">
        <authorList>
            <person name="Palmer J.M."/>
        </authorList>
    </citation>
    <scope>NUCLEOTIDE SEQUENCE [LARGE SCALE GENOMIC DNA]</scope>
    <source>
        <strain evidence="1 2">AS_MEX2019</strain>
        <tissue evidence="1">Muscle</tissue>
    </source>
</reference>
<feature type="non-terminal residue" evidence="1">
    <location>
        <position position="1"/>
    </location>
</feature>
<name>A0ABV1A4D1_9TELE</name>
<organism evidence="1 2">
    <name type="scientific">Ameca splendens</name>
    <dbReference type="NCBI Taxonomy" id="208324"/>
    <lineage>
        <taxon>Eukaryota</taxon>
        <taxon>Metazoa</taxon>
        <taxon>Chordata</taxon>
        <taxon>Craniata</taxon>
        <taxon>Vertebrata</taxon>
        <taxon>Euteleostomi</taxon>
        <taxon>Actinopterygii</taxon>
        <taxon>Neopterygii</taxon>
        <taxon>Teleostei</taxon>
        <taxon>Neoteleostei</taxon>
        <taxon>Acanthomorphata</taxon>
        <taxon>Ovalentaria</taxon>
        <taxon>Atherinomorphae</taxon>
        <taxon>Cyprinodontiformes</taxon>
        <taxon>Goodeidae</taxon>
        <taxon>Ameca</taxon>
    </lineage>
</organism>
<proteinExistence type="predicted"/>
<dbReference type="EMBL" id="JAHRIP010079740">
    <property type="protein sequence ID" value="MEQ2312650.1"/>
    <property type="molecule type" value="Genomic_DNA"/>
</dbReference>
<comment type="caution">
    <text evidence="1">The sequence shown here is derived from an EMBL/GenBank/DDBJ whole genome shotgun (WGS) entry which is preliminary data.</text>
</comment>
<sequence>LNFVNMIADSLTLLDPVDELCLFVSKETLARCASPVPVVNIVEEIGFIRAVASWEVRCYPPLAVSEVAGSIVV</sequence>